<feature type="domain" description="Exonuclease VII large subunit C-terminal" evidence="7">
    <location>
        <begin position="133"/>
        <end position="424"/>
    </location>
</feature>
<dbReference type="Pfam" id="PF02601">
    <property type="entry name" value="Exonuc_VII_L"/>
    <property type="match status" value="1"/>
</dbReference>
<organism evidence="9 10">
    <name type="scientific">Roseateles asaccharophilus</name>
    <dbReference type="NCBI Taxonomy" id="582607"/>
    <lineage>
        <taxon>Bacteria</taxon>
        <taxon>Pseudomonadati</taxon>
        <taxon>Pseudomonadota</taxon>
        <taxon>Betaproteobacteria</taxon>
        <taxon>Burkholderiales</taxon>
        <taxon>Sphaerotilaceae</taxon>
        <taxon>Roseateles</taxon>
    </lineage>
</organism>
<evidence type="ECO:0000256" key="1">
    <source>
        <dbReference type="ARBA" id="ARBA00022490"/>
    </source>
</evidence>
<dbReference type="OrthoDB" id="9802795at2"/>
<dbReference type="RefSeq" id="WP_133604219.1">
    <property type="nucleotide sequence ID" value="NZ_JAUFPJ010000007.1"/>
</dbReference>
<accession>A0A4R6MZW4</accession>
<dbReference type="PANTHER" id="PTHR30008:SF0">
    <property type="entry name" value="EXODEOXYRIBONUCLEASE 7 LARGE SUBUNIT"/>
    <property type="match status" value="1"/>
</dbReference>
<dbReference type="InterPro" id="IPR025824">
    <property type="entry name" value="OB-fold_nuc-bd_dom"/>
</dbReference>
<reference evidence="9 10" key="1">
    <citation type="submission" date="2019-03" db="EMBL/GenBank/DDBJ databases">
        <title>Genomic Encyclopedia of Type Strains, Phase IV (KMG-IV): sequencing the most valuable type-strain genomes for metagenomic binning, comparative biology and taxonomic classification.</title>
        <authorList>
            <person name="Goeker M."/>
        </authorList>
    </citation>
    <scope>NUCLEOTIDE SEQUENCE [LARGE SCALE GENOMIC DNA]</scope>
    <source>
        <strain evidence="9 10">DSM 25082</strain>
    </source>
</reference>
<dbReference type="NCBIfam" id="TIGR00237">
    <property type="entry name" value="xseA"/>
    <property type="match status" value="1"/>
</dbReference>
<comment type="subcellular location">
    <subcellularLocation>
        <location evidence="5 6">Cytoplasm</location>
    </subcellularLocation>
</comment>
<evidence type="ECO:0000256" key="4">
    <source>
        <dbReference type="ARBA" id="ARBA00022839"/>
    </source>
</evidence>
<dbReference type="HAMAP" id="MF_00378">
    <property type="entry name" value="Exonuc_7_L"/>
    <property type="match status" value="1"/>
</dbReference>
<evidence type="ECO:0000256" key="5">
    <source>
        <dbReference type="HAMAP-Rule" id="MF_00378"/>
    </source>
</evidence>
<dbReference type="AlphaFoldDB" id="A0A4R6MZW4"/>
<evidence type="ECO:0000256" key="3">
    <source>
        <dbReference type="ARBA" id="ARBA00022801"/>
    </source>
</evidence>
<proteinExistence type="inferred from homology"/>
<dbReference type="GO" id="GO:0009318">
    <property type="term" value="C:exodeoxyribonuclease VII complex"/>
    <property type="evidence" value="ECO:0007669"/>
    <property type="project" value="UniProtKB-UniRule"/>
</dbReference>
<sequence length="434" mass="46680">MVEPWKAASPRVVWGVAGLLRAVSDALNARFAVCTVQGEISGFTRAASGHSYFSLKDAEGEAGLLRCAMFRRAGAYLDFTPGDGQLVELRGRLALYEPRGELQFIVESMRRAGAGALYEQFLRLKAKLEAEGLFDPSVKRPLPGFPRRIGVITSTAGAALHDVLTALRRRAPQVEVIIYPSPVQGPEAPPALVRALHLANARAAQDGLDLLLLCRGGGSLEDLWAFNDERVVRAVAGSALPLVCGVGHETDVTLCDLAADLRAPTPTAAAELAAPARAVELDRLSALASALQRRMDQRLDQAAQRLDRAGLLLARPSAALAQQRRRLALLEQRWGQALPRRVERQQQTLAQLAQRQQRASGALIGRQELLLAALQARLQALDPKRVLARGYAWLDDGQGRALASVGQLHAGQQVKAVLADGEASLEVLGTRMGS</sequence>
<keyword evidence="1 5" id="KW-0963">Cytoplasm</keyword>
<dbReference type="GO" id="GO:0006308">
    <property type="term" value="P:DNA catabolic process"/>
    <property type="evidence" value="ECO:0007669"/>
    <property type="project" value="UniProtKB-UniRule"/>
</dbReference>
<keyword evidence="10" id="KW-1185">Reference proteome</keyword>
<dbReference type="InterPro" id="IPR020579">
    <property type="entry name" value="Exonuc_VII_lsu_C"/>
</dbReference>
<dbReference type="Proteomes" id="UP000295357">
    <property type="component" value="Unassembled WGS sequence"/>
</dbReference>
<keyword evidence="2 5" id="KW-0540">Nuclease</keyword>
<comment type="similarity">
    <text evidence="5 6">Belongs to the XseA family.</text>
</comment>
<comment type="caution">
    <text evidence="9">The sequence shown here is derived from an EMBL/GenBank/DDBJ whole genome shotgun (WGS) entry which is preliminary data.</text>
</comment>
<name>A0A4R6MZW4_9BURK</name>
<evidence type="ECO:0000313" key="10">
    <source>
        <dbReference type="Proteomes" id="UP000295357"/>
    </source>
</evidence>
<keyword evidence="3 5" id="KW-0378">Hydrolase</keyword>
<comment type="subunit">
    <text evidence="5">Heterooligomer composed of large and small subunits.</text>
</comment>
<evidence type="ECO:0000256" key="6">
    <source>
        <dbReference type="RuleBase" id="RU004355"/>
    </source>
</evidence>
<dbReference type="EMBL" id="SNXE01000006">
    <property type="protein sequence ID" value="TDP07939.1"/>
    <property type="molecule type" value="Genomic_DNA"/>
</dbReference>
<dbReference type="InterPro" id="IPR003753">
    <property type="entry name" value="Exonuc_VII_L"/>
</dbReference>
<evidence type="ECO:0000256" key="2">
    <source>
        <dbReference type="ARBA" id="ARBA00022722"/>
    </source>
</evidence>
<protein>
    <recommendedName>
        <fullName evidence="5">Exodeoxyribonuclease 7 large subunit</fullName>
        <ecNumber evidence="5">3.1.11.6</ecNumber>
    </recommendedName>
    <alternativeName>
        <fullName evidence="5">Exodeoxyribonuclease VII large subunit</fullName>
        <shortName evidence="5">Exonuclease VII large subunit</shortName>
    </alternativeName>
</protein>
<evidence type="ECO:0000259" key="8">
    <source>
        <dbReference type="Pfam" id="PF13742"/>
    </source>
</evidence>
<comment type="function">
    <text evidence="5">Bidirectionally degrades single-stranded DNA into large acid-insoluble oligonucleotides, which are then degraded further into small acid-soluble oligonucleotides.</text>
</comment>
<dbReference type="GO" id="GO:0003676">
    <property type="term" value="F:nucleic acid binding"/>
    <property type="evidence" value="ECO:0007669"/>
    <property type="project" value="InterPro"/>
</dbReference>
<dbReference type="PANTHER" id="PTHR30008">
    <property type="entry name" value="EXODEOXYRIBONUCLEASE 7 LARGE SUBUNIT"/>
    <property type="match status" value="1"/>
</dbReference>
<dbReference type="CDD" id="cd04489">
    <property type="entry name" value="ExoVII_LU_OBF"/>
    <property type="match status" value="1"/>
</dbReference>
<dbReference type="Pfam" id="PF13742">
    <property type="entry name" value="tRNA_anti_2"/>
    <property type="match status" value="1"/>
</dbReference>
<dbReference type="GO" id="GO:0008855">
    <property type="term" value="F:exodeoxyribonuclease VII activity"/>
    <property type="evidence" value="ECO:0007669"/>
    <property type="project" value="UniProtKB-UniRule"/>
</dbReference>
<evidence type="ECO:0000313" key="9">
    <source>
        <dbReference type="EMBL" id="TDP07939.1"/>
    </source>
</evidence>
<comment type="catalytic activity">
    <reaction evidence="5 6">
        <text>Exonucleolytic cleavage in either 5'- to 3'- or 3'- to 5'-direction to yield nucleoside 5'-phosphates.</text>
        <dbReference type="EC" id="3.1.11.6"/>
    </reaction>
</comment>
<dbReference type="GO" id="GO:0005737">
    <property type="term" value="C:cytoplasm"/>
    <property type="evidence" value="ECO:0007669"/>
    <property type="project" value="UniProtKB-SubCell"/>
</dbReference>
<keyword evidence="4 5" id="KW-0269">Exonuclease</keyword>
<feature type="domain" description="OB-fold nucleic acid binding" evidence="8">
    <location>
        <begin position="16"/>
        <end position="110"/>
    </location>
</feature>
<evidence type="ECO:0000259" key="7">
    <source>
        <dbReference type="Pfam" id="PF02601"/>
    </source>
</evidence>
<gene>
    <name evidence="5" type="primary">xseA</name>
    <name evidence="9" type="ORF">DFR39_106205</name>
</gene>
<dbReference type="EC" id="3.1.11.6" evidence="5"/>